<dbReference type="KEGG" id="psoj:PHYSODRAFT_322032"/>
<proteinExistence type="predicted"/>
<evidence type="ECO:0000313" key="3">
    <source>
        <dbReference type="Proteomes" id="UP000002640"/>
    </source>
</evidence>
<evidence type="ECO:0000313" key="2">
    <source>
        <dbReference type="EMBL" id="EGZ28359.1"/>
    </source>
</evidence>
<evidence type="ECO:0000256" key="1">
    <source>
        <dbReference type="SAM" id="MobiDB-lite"/>
    </source>
</evidence>
<dbReference type="EMBL" id="JH159151">
    <property type="protein sequence ID" value="EGZ28359.1"/>
    <property type="molecule type" value="Genomic_DNA"/>
</dbReference>
<dbReference type="RefSeq" id="XP_009515634.1">
    <property type="nucleotide sequence ID" value="XM_009517339.1"/>
</dbReference>
<feature type="region of interest" description="Disordered" evidence="1">
    <location>
        <begin position="80"/>
        <end position="126"/>
    </location>
</feature>
<keyword evidence="3" id="KW-1185">Reference proteome</keyword>
<name>G4YG16_PHYSP</name>
<feature type="compositionally biased region" description="Low complexity" evidence="1">
    <location>
        <begin position="97"/>
        <end position="107"/>
    </location>
</feature>
<sequence>MSPTPTATPPTTRSKLLEPLLSPCLVKSVMALSVAKSPRRPAGVNGLLPTRAKAQLHLGMYASNSSAAGSSAFSQFLTARRQRGKTDSLSEDMGTSPAMQQQQQQFVPGPPQPVPFQHAPAPDPLH</sequence>
<dbReference type="Proteomes" id="UP000002640">
    <property type="component" value="Unassembled WGS sequence"/>
</dbReference>
<dbReference type="AlphaFoldDB" id="G4YG16"/>
<organism evidence="2 3">
    <name type="scientific">Phytophthora sojae (strain P6497)</name>
    <name type="common">Soybean stem and root rot agent</name>
    <name type="synonym">Phytophthora megasperma f. sp. glycines</name>
    <dbReference type="NCBI Taxonomy" id="1094619"/>
    <lineage>
        <taxon>Eukaryota</taxon>
        <taxon>Sar</taxon>
        <taxon>Stramenopiles</taxon>
        <taxon>Oomycota</taxon>
        <taxon>Peronosporomycetes</taxon>
        <taxon>Peronosporales</taxon>
        <taxon>Peronosporaceae</taxon>
        <taxon>Phytophthora</taxon>
    </lineage>
</organism>
<protein>
    <submittedName>
        <fullName evidence="2">Uncharacterized protein</fullName>
    </submittedName>
</protein>
<dbReference type="InParanoid" id="G4YG16"/>
<reference evidence="2 3" key="1">
    <citation type="journal article" date="2006" name="Science">
        <title>Phytophthora genome sequences uncover evolutionary origins and mechanisms of pathogenesis.</title>
        <authorList>
            <person name="Tyler B.M."/>
            <person name="Tripathy S."/>
            <person name="Zhang X."/>
            <person name="Dehal P."/>
            <person name="Jiang R.H."/>
            <person name="Aerts A."/>
            <person name="Arredondo F.D."/>
            <person name="Baxter L."/>
            <person name="Bensasson D."/>
            <person name="Beynon J.L."/>
            <person name="Chapman J."/>
            <person name="Damasceno C.M."/>
            <person name="Dorrance A.E."/>
            <person name="Dou D."/>
            <person name="Dickerman A.W."/>
            <person name="Dubchak I.L."/>
            <person name="Garbelotto M."/>
            <person name="Gijzen M."/>
            <person name="Gordon S.G."/>
            <person name="Govers F."/>
            <person name="Grunwald N.J."/>
            <person name="Huang W."/>
            <person name="Ivors K.L."/>
            <person name="Jones R.W."/>
            <person name="Kamoun S."/>
            <person name="Krampis K."/>
            <person name="Lamour K.H."/>
            <person name="Lee M.K."/>
            <person name="McDonald W.H."/>
            <person name="Medina M."/>
            <person name="Meijer H.J."/>
            <person name="Nordberg E.K."/>
            <person name="Maclean D.J."/>
            <person name="Ospina-Giraldo M.D."/>
            <person name="Morris P.F."/>
            <person name="Phuntumart V."/>
            <person name="Putnam N.H."/>
            <person name="Rash S."/>
            <person name="Rose J.K."/>
            <person name="Sakihama Y."/>
            <person name="Salamov A.A."/>
            <person name="Savidor A."/>
            <person name="Scheuring C.F."/>
            <person name="Smith B.M."/>
            <person name="Sobral B.W."/>
            <person name="Terry A."/>
            <person name="Torto-Alalibo T.A."/>
            <person name="Win J."/>
            <person name="Xu Z."/>
            <person name="Zhang H."/>
            <person name="Grigoriev I.V."/>
            <person name="Rokhsar D.S."/>
            <person name="Boore J.L."/>
        </authorList>
    </citation>
    <scope>NUCLEOTIDE SEQUENCE [LARGE SCALE GENOMIC DNA]</scope>
    <source>
        <strain evidence="2 3">P6497</strain>
    </source>
</reference>
<gene>
    <name evidence="2" type="ORF">PHYSODRAFT_322032</name>
</gene>
<dbReference type="GeneID" id="20644744"/>
<accession>G4YG16</accession>